<dbReference type="Proteomes" id="UP000235023">
    <property type="component" value="Unassembled WGS sequence"/>
</dbReference>
<dbReference type="PANTHER" id="PTHR46082">
    <property type="entry name" value="ATP/GTP-BINDING PROTEIN-RELATED"/>
    <property type="match status" value="1"/>
</dbReference>
<dbReference type="SUPFAM" id="SSF53167">
    <property type="entry name" value="Purine and uridine phosphorylases"/>
    <property type="match status" value="1"/>
</dbReference>
<protein>
    <submittedName>
        <fullName evidence="2">Purine and uridine phosphorylase</fullName>
    </submittedName>
</protein>
<reference evidence="3" key="1">
    <citation type="submission" date="2017-12" db="EMBL/GenBank/DDBJ databases">
        <authorList>
            <consortium name="DOE Joint Genome Institute"/>
            <person name="Mondo S.J."/>
            <person name="Kjaerbolling I."/>
            <person name="Vesth T.C."/>
            <person name="Frisvad J.C."/>
            <person name="Nybo J.L."/>
            <person name="Theobald S."/>
            <person name="Kuo A."/>
            <person name="Bowyer P."/>
            <person name="Matsuda Y."/>
            <person name="Lyhne E.K."/>
            <person name="Kogle M.E."/>
            <person name="Clum A."/>
            <person name="Lipzen A."/>
            <person name="Salamov A."/>
            <person name="Ngan C.Y."/>
            <person name="Daum C."/>
            <person name="Chiniquy J."/>
            <person name="Barry K."/>
            <person name="LaButti K."/>
            <person name="Haridas S."/>
            <person name="Simmons B.A."/>
            <person name="Magnuson J.K."/>
            <person name="Mortensen U.H."/>
            <person name="Larsen T.O."/>
            <person name="Grigoriev I.V."/>
            <person name="Baker S.E."/>
            <person name="Andersen M.R."/>
            <person name="Nordberg H.P."/>
            <person name="Cantor M.N."/>
            <person name="Hua S.X."/>
        </authorList>
    </citation>
    <scope>NUCLEOTIDE SEQUENCE [LARGE SCALE GENOMIC DNA]</scope>
    <source>
        <strain evidence="3">IBT 19404</strain>
    </source>
</reference>
<dbReference type="Pfam" id="PF01048">
    <property type="entry name" value="PNP_UDP_1"/>
    <property type="match status" value="1"/>
</dbReference>
<accession>A0A2J5HVA0</accession>
<dbReference type="InterPro" id="IPR035994">
    <property type="entry name" value="Nucleoside_phosphorylase_sf"/>
</dbReference>
<dbReference type="OrthoDB" id="1658288at2759"/>
<dbReference type="GO" id="GO:0003824">
    <property type="term" value="F:catalytic activity"/>
    <property type="evidence" value="ECO:0007669"/>
    <property type="project" value="InterPro"/>
</dbReference>
<evidence type="ECO:0000259" key="1">
    <source>
        <dbReference type="Pfam" id="PF01048"/>
    </source>
</evidence>
<feature type="domain" description="Nucleoside phosphorylase" evidence="1">
    <location>
        <begin position="14"/>
        <end position="130"/>
    </location>
</feature>
<gene>
    <name evidence="2" type="ORF">BDW42DRAFT_98282</name>
</gene>
<dbReference type="EMBL" id="KZ559538">
    <property type="protein sequence ID" value="PLN81271.1"/>
    <property type="molecule type" value="Genomic_DNA"/>
</dbReference>
<evidence type="ECO:0000313" key="3">
    <source>
        <dbReference type="Proteomes" id="UP000235023"/>
    </source>
</evidence>
<sequence>MSPGATVDNSDFHIGILCALPLESRAVRGIFDEIDGFDNDSHFTRASTDTGSYTAGKIGPHSVVLGHLPGMGLVDTANFAQRFLSSFAKLQLVLLVGVCGGSPRDDKCHEIRLGDVIIGTRAIKSDLGRLYQDGLQSRGGKEDTLGRQSPEIRGFINKLESYKHPLRETTARYLSQLLAKPEFQMSLYPGSDKDKLFNHNYLHKHYDSKVCQCKHPSKSCDAARETLCNQLGCDSQHLIQRNRLQSQVLNSPALHFGTMASRDAVIKYADYREYMFRKEKAIGFDMESAGLWEYLPTVIVKGVCDYADSHKNNLWQDYAAASAAACTRAVLDLWDRSPEQSIASQATHPTTQFNNSMNTNVVNQSQIANLSNFTLNF</sequence>
<organism evidence="2 3">
    <name type="scientific">Aspergillus taichungensis</name>
    <dbReference type="NCBI Taxonomy" id="482145"/>
    <lineage>
        <taxon>Eukaryota</taxon>
        <taxon>Fungi</taxon>
        <taxon>Dikarya</taxon>
        <taxon>Ascomycota</taxon>
        <taxon>Pezizomycotina</taxon>
        <taxon>Eurotiomycetes</taxon>
        <taxon>Eurotiomycetidae</taxon>
        <taxon>Eurotiales</taxon>
        <taxon>Aspergillaceae</taxon>
        <taxon>Aspergillus</taxon>
        <taxon>Aspergillus subgen. Circumdati</taxon>
    </lineage>
</organism>
<dbReference type="PANTHER" id="PTHR46082:SF6">
    <property type="entry name" value="AAA+ ATPASE DOMAIN-CONTAINING PROTEIN-RELATED"/>
    <property type="match status" value="1"/>
</dbReference>
<evidence type="ECO:0000313" key="2">
    <source>
        <dbReference type="EMBL" id="PLN81271.1"/>
    </source>
</evidence>
<dbReference type="InterPro" id="IPR000845">
    <property type="entry name" value="Nucleoside_phosphorylase_d"/>
</dbReference>
<dbReference type="AlphaFoldDB" id="A0A2J5HVA0"/>
<name>A0A2J5HVA0_9EURO</name>
<keyword evidence="3" id="KW-1185">Reference proteome</keyword>
<dbReference type="GO" id="GO:0009116">
    <property type="term" value="P:nucleoside metabolic process"/>
    <property type="evidence" value="ECO:0007669"/>
    <property type="project" value="InterPro"/>
</dbReference>
<proteinExistence type="predicted"/>
<dbReference type="InterPro" id="IPR053137">
    <property type="entry name" value="NLR-like"/>
</dbReference>
<dbReference type="Gene3D" id="3.40.50.1580">
    <property type="entry name" value="Nucleoside phosphorylase domain"/>
    <property type="match status" value="1"/>
</dbReference>